<evidence type="ECO:0000256" key="3">
    <source>
        <dbReference type="PROSITE-ProRule" id="PRU01191"/>
    </source>
</evidence>
<feature type="region of interest" description="Disordered" evidence="4">
    <location>
        <begin position="105"/>
        <end position="124"/>
    </location>
</feature>
<comment type="caution">
    <text evidence="5">The sequence shown here is derived from an EMBL/GenBank/DDBJ whole genome shotgun (WGS) entry which is preliminary data.</text>
</comment>
<name>A0ABR2M308_9ASPA</name>
<proteinExistence type="inferred from homology"/>
<organism evidence="5 6">
    <name type="scientific">Platanthera guangdongensis</name>
    <dbReference type="NCBI Taxonomy" id="2320717"/>
    <lineage>
        <taxon>Eukaryota</taxon>
        <taxon>Viridiplantae</taxon>
        <taxon>Streptophyta</taxon>
        <taxon>Embryophyta</taxon>
        <taxon>Tracheophyta</taxon>
        <taxon>Spermatophyta</taxon>
        <taxon>Magnoliopsida</taxon>
        <taxon>Liliopsida</taxon>
        <taxon>Asparagales</taxon>
        <taxon>Orchidaceae</taxon>
        <taxon>Orchidoideae</taxon>
        <taxon>Orchideae</taxon>
        <taxon>Orchidinae</taxon>
        <taxon>Platanthera</taxon>
    </lineage>
</organism>
<evidence type="ECO:0000313" key="5">
    <source>
        <dbReference type="EMBL" id="KAK8958442.1"/>
    </source>
</evidence>
<feature type="region of interest" description="SAW" evidence="3">
    <location>
        <begin position="458"/>
        <end position="553"/>
    </location>
</feature>
<protein>
    <submittedName>
        <fullName evidence="5">Protein SHORT-ROOT 1</fullName>
    </submittedName>
</protein>
<feature type="compositionally biased region" description="Acidic residues" evidence="4">
    <location>
        <begin position="46"/>
        <end position="59"/>
    </location>
</feature>
<dbReference type="InterPro" id="IPR005202">
    <property type="entry name" value="TF_GRAS"/>
</dbReference>
<accession>A0ABR2M308</accession>
<dbReference type="PANTHER" id="PTHR31636">
    <property type="entry name" value="OSJNBA0084A10.13 PROTEIN-RELATED"/>
    <property type="match status" value="1"/>
</dbReference>
<keyword evidence="1" id="KW-0805">Transcription regulation</keyword>
<dbReference type="EMBL" id="JBBWWR010000012">
    <property type="protein sequence ID" value="KAK8958442.1"/>
    <property type="molecule type" value="Genomic_DNA"/>
</dbReference>
<comment type="caution">
    <text evidence="3">Lacks conserved residue(s) required for the propagation of feature annotation.</text>
</comment>
<keyword evidence="6" id="KW-1185">Reference proteome</keyword>
<evidence type="ECO:0000256" key="1">
    <source>
        <dbReference type="ARBA" id="ARBA00023015"/>
    </source>
</evidence>
<dbReference type="Pfam" id="PF03514">
    <property type="entry name" value="GRAS"/>
    <property type="match status" value="1"/>
</dbReference>
<reference evidence="5 6" key="1">
    <citation type="journal article" date="2022" name="Nat. Plants">
        <title>Genomes of leafy and leafless Platanthera orchids illuminate the evolution of mycoheterotrophy.</title>
        <authorList>
            <person name="Li M.H."/>
            <person name="Liu K.W."/>
            <person name="Li Z."/>
            <person name="Lu H.C."/>
            <person name="Ye Q.L."/>
            <person name="Zhang D."/>
            <person name="Wang J.Y."/>
            <person name="Li Y.F."/>
            <person name="Zhong Z.M."/>
            <person name="Liu X."/>
            <person name="Yu X."/>
            <person name="Liu D.K."/>
            <person name="Tu X.D."/>
            <person name="Liu B."/>
            <person name="Hao Y."/>
            <person name="Liao X.Y."/>
            <person name="Jiang Y.T."/>
            <person name="Sun W.H."/>
            <person name="Chen J."/>
            <person name="Chen Y.Q."/>
            <person name="Ai Y."/>
            <person name="Zhai J.W."/>
            <person name="Wu S.S."/>
            <person name="Zhou Z."/>
            <person name="Hsiao Y.Y."/>
            <person name="Wu W.L."/>
            <person name="Chen Y.Y."/>
            <person name="Lin Y.F."/>
            <person name="Hsu J.L."/>
            <person name="Li C.Y."/>
            <person name="Wang Z.W."/>
            <person name="Zhao X."/>
            <person name="Zhong W.Y."/>
            <person name="Ma X.K."/>
            <person name="Ma L."/>
            <person name="Huang J."/>
            <person name="Chen G.Z."/>
            <person name="Huang M.Z."/>
            <person name="Huang L."/>
            <person name="Peng D.H."/>
            <person name="Luo Y.B."/>
            <person name="Zou S.Q."/>
            <person name="Chen S.P."/>
            <person name="Lan S."/>
            <person name="Tsai W.C."/>
            <person name="Van de Peer Y."/>
            <person name="Liu Z.J."/>
        </authorList>
    </citation>
    <scope>NUCLEOTIDE SEQUENCE [LARGE SCALE GENOMIC DNA]</scope>
    <source>
        <strain evidence="5">Lor288</strain>
    </source>
</reference>
<feature type="region of interest" description="Disordered" evidence="4">
    <location>
        <begin position="13"/>
        <end position="59"/>
    </location>
</feature>
<evidence type="ECO:0000313" key="6">
    <source>
        <dbReference type="Proteomes" id="UP001412067"/>
    </source>
</evidence>
<comment type="similarity">
    <text evidence="3">Belongs to the GRAS family.</text>
</comment>
<evidence type="ECO:0000256" key="2">
    <source>
        <dbReference type="ARBA" id="ARBA00023163"/>
    </source>
</evidence>
<keyword evidence="2" id="KW-0804">Transcription</keyword>
<feature type="short sequence motif" description="VHIID" evidence="3">
    <location>
        <begin position="262"/>
        <end position="266"/>
    </location>
</feature>
<gene>
    <name evidence="5" type="primary">SHR1</name>
    <name evidence="5" type="ORF">KSP40_PGU015023</name>
</gene>
<feature type="region of interest" description="Leucine repeat II (LRII)" evidence="3">
    <location>
        <begin position="313"/>
        <end position="345"/>
    </location>
</feature>
<evidence type="ECO:0000256" key="4">
    <source>
        <dbReference type="SAM" id="MobiDB-lite"/>
    </source>
</evidence>
<dbReference type="PROSITE" id="PS50985">
    <property type="entry name" value="GRAS"/>
    <property type="match status" value="1"/>
</dbReference>
<feature type="compositionally biased region" description="Low complexity" evidence="4">
    <location>
        <begin position="24"/>
        <end position="45"/>
    </location>
</feature>
<sequence>MDTLFRLVRLQYNSDDHGRHKPHSTTNSTSSSRANSSAAAYQQQQEEQEQEQEEEQEDQECGFINNTHHLIHQTLPYCSSSSYYSGFNMDPDDHFSAASSSSSSKHYLRSFNPGPPPPSQHQLSAPLPPNYPPEYLFFSDPNRRWAADLLLDCARAVASRDSPRVQHLMWMLNELASPYGDLVDHKLASYFLQALFARLTSSGPRTLRALSSASDRAASFDSTRRTALRFQELSPWSSFGHVAANGAILESLLLRSPSPPRLHILDFSTTFCTQWPTLLEALATRSSADDTPHVSITAIVPSASPAARRVMREISARMDRFGRLMAVPFRFSVVHHPDSDLSSLDLDSIIAEESSALVAVNCINSLHGVPPSARRREALLAKIRRLRPGIVTVVEEDAELDFASDDDDNEEGFLKVFREGLRFFSAYFDSLEECFPKTSNERLALERAAGRAVVDLVACPAGDSAERRETAVGWSKRMKNAGFSHLAFSDDVSDDLRALLKRYKDGMWSMRAAVSSEEAEESSSSVDGGGRAAGAGIFLTWKEEAVVWASAWKLA</sequence>
<dbReference type="Proteomes" id="UP001412067">
    <property type="component" value="Unassembled WGS sequence"/>
</dbReference>